<evidence type="ECO:0000259" key="4">
    <source>
        <dbReference type="Pfam" id="PF16177"/>
    </source>
</evidence>
<comment type="similarity">
    <text evidence="1">Belongs to the ATP-dependent AMP-binding enzyme family.</text>
</comment>
<evidence type="ECO:0000259" key="2">
    <source>
        <dbReference type="Pfam" id="PF00501"/>
    </source>
</evidence>
<dbReference type="GO" id="GO:0050218">
    <property type="term" value="F:propionate-CoA ligase activity"/>
    <property type="evidence" value="ECO:0007669"/>
    <property type="project" value="TreeGrafter"/>
</dbReference>
<dbReference type="Pfam" id="PF16177">
    <property type="entry name" value="ACAS_N"/>
    <property type="match status" value="1"/>
</dbReference>
<proteinExistence type="inferred from homology"/>
<evidence type="ECO:0000313" key="5">
    <source>
        <dbReference type="EMBL" id="KAJ1968750.1"/>
    </source>
</evidence>
<dbReference type="Pfam" id="PF13193">
    <property type="entry name" value="AMP-binding_C"/>
    <property type="match status" value="1"/>
</dbReference>
<protein>
    <submittedName>
        <fullName evidence="5">Uncharacterized protein</fullName>
    </submittedName>
</protein>
<keyword evidence="6" id="KW-1185">Reference proteome</keyword>
<gene>
    <name evidence="5" type="ORF">IWQ62_001047</name>
</gene>
<feature type="domain" description="Acetyl-coenzyme A synthetase N-terminal" evidence="4">
    <location>
        <begin position="87"/>
        <end position="139"/>
    </location>
</feature>
<dbReference type="InterPro" id="IPR025110">
    <property type="entry name" value="AMP-bd_C"/>
</dbReference>
<dbReference type="PROSITE" id="PS00455">
    <property type="entry name" value="AMP_BINDING"/>
    <property type="match status" value="1"/>
</dbReference>
<reference evidence="5" key="1">
    <citation type="submission" date="2022-07" db="EMBL/GenBank/DDBJ databases">
        <title>Phylogenomic reconstructions and comparative analyses of Kickxellomycotina fungi.</title>
        <authorList>
            <person name="Reynolds N.K."/>
            <person name="Stajich J.E."/>
            <person name="Barry K."/>
            <person name="Grigoriev I.V."/>
            <person name="Crous P."/>
            <person name="Smith M.E."/>
        </authorList>
    </citation>
    <scope>NUCLEOTIDE SEQUENCE</scope>
    <source>
        <strain evidence="5">RSA 1196</strain>
    </source>
</reference>
<dbReference type="Gene3D" id="3.30.300.30">
    <property type="match status" value="1"/>
</dbReference>
<dbReference type="InterPro" id="IPR032387">
    <property type="entry name" value="ACAS_N"/>
</dbReference>
<dbReference type="InterPro" id="IPR000873">
    <property type="entry name" value="AMP-dep_synth/lig_dom"/>
</dbReference>
<dbReference type="OrthoDB" id="1706066at2759"/>
<evidence type="ECO:0000259" key="3">
    <source>
        <dbReference type="Pfam" id="PF13193"/>
    </source>
</evidence>
<organism evidence="5 6">
    <name type="scientific">Dispira parvispora</name>
    <dbReference type="NCBI Taxonomy" id="1520584"/>
    <lineage>
        <taxon>Eukaryota</taxon>
        <taxon>Fungi</taxon>
        <taxon>Fungi incertae sedis</taxon>
        <taxon>Zoopagomycota</taxon>
        <taxon>Kickxellomycotina</taxon>
        <taxon>Dimargaritomycetes</taxon>
        <taxon>Dimargaritales</taxon>
        <taxon>Dimargaritaceae</taxon>
        <taxon>Dispira</taxon>
    </lineage>
</organism>
<dbReference type="InterPro" id="IPR042099">
    <property type="entry name" value="ANL_N_sf"/>
</dbReference>
<dbReference type="Proteomes" id="UP001150925">
    <property type="component" value="Unassembled WGS sequence"/>
</dbReference>
<dbReference type="PANTHER" id="PTHR43347:SF3">
    <property type="entry name" value="ACYL-COA SYNTHETASE SHORT-CHAIN FAMILY MEMBER 3, MITOCHONDRIAL"/>
    <property type="match status" value="1"/>
</dbReference>
<dbReference type="AlphaFoldDB" id="A0A9W8AX08"/>
<evidence type="ECO:0000256" key="1">
    <source>
        <dbReference type="ARBA" id="ARBA00006432"/>
    </source>
</evidence>
<dbReference type="InterPro" id="IPR020845">
    <property type="entry name" value="AMP-binding_CS"/>
</dbReference>
<dbReference type="Pfam" id="PF00501">
    <property type="entry name" value="AMP-binding"/>
    <property type="match status" value="1"/>
</dbReference>
<accession>A0A9W8AX08</accession>
<comment type="caution">
    <text evidence="5">The sequence shown here is derived from an EMBL/GenBank/DDBJ whole genome shotgun (WGS) entry which is preliminary data.</text>
</comment>
<sequence length="817" mass="89821">MSLLWKTTPRSAVRWGTKNIRYGHARHLSMSFRPCSSLPCLTSGFAGRSPLIRNATRTAMAFRFPTAPQRSLATEPTPVNDCPQSRVREYSLANPDKFWLAASKDIDWITPPTVGGQWDNPSESYRWFSDGVLNMSYNCLDRHVLAGRGDTVAVIHDSPVTGNKVTKYTYRELMEKVVDFTMVLRRHNVRKGDTVVIYMPLVVEALVAILACTRVGAIHSVVFGGFAAAELAKRVIDSQPRVILSASCGIERPGKHVAYKPLLDEALAISKKAGVVPEANIIFQRPEQSPAPLIPSQGDLDWSKEVELAREQKVDCDFESGMRCEPMRSTDPLYILYTSGTTGTPKGVVRDVGGHAVALQWAIRNFLNLSPGEVFFSSSDLGWAVGHSFICYAPLLGGCTSVLYEGKPVGTPDAGAFWRVLSEHKVKTFFTAPTALMILRREDPTGEFIKKYNLEHLRTVFLAGERCPPEIIHHFEKLLPARVPLIDHWWQTESGGPITGIAMGPCDIPGSQNAIKHSGPVQPPPSPCLGSAGIPVPGYDVRIARVREEEEDGTAAGKGESVAKGISPLCPKANETYQLEEAMPGEQGQVLIKLPLPPGMFPTLWRNHEKYIKSYFSRFPGYYDTGDVGLIDKNGYIHIMSRADDIINVAAHRLSTGVFEESLVSHPNVAEACVVPCPHKIKGSLPLAFLVLPHFSAGDQKMEISTESCITLNNSPPANISKLHDEVIQAVRTNVGAFASMQKSHLMIVTRLPKTRSGKVLRKLLRTMVRYAIENQHEDLSGSCPLPMPATIEDSAVVDEVWPIVVNFARNHAQASS</sequence>
<dbReference type="Gene3D" id="3.40.50.12780">
    <property type="entry name" value="N-terminal domain of ligase-like"/>
    <property type="match status" value="1"/>
</dbReference>
<evidence type="ECO:0000313" key="6">
    <source>
        <dbReference type="Proteomes" id="UP001150925"/>
    </source>
</evidence>
<feature type="domain" description="AMP-binding enzyme C-terminal" evidence="3">
    <location>
        <begin position="660"/>
        <end position="759"/>
    </location>
</feature>
<dbReference type="EMBL" id="JANBPY010000140">
    <property type="protein sequence ID" value="KAJ1968750.1"/>
    <property type="molecule type" value="Genomic_DNA"/>
</dbReference>
<dbReference type="PANTHER" id="PTHR43347">
    <property type="entry name" value="ACYL-COA SYNTHETASE"/>
    <property type="match status" value="1"/>
</dbReference>
<dbReference type="InterPro" id="IPR045851">
    <property type="entry name" value="AMP-bd_C_sf"/>
</dbReference>
<name>A0A9W8AX08_9FUNG</name>
<feature type="domain" description="AMP-dependent synthetase/ligase" evidence="2">
    <location>
        <begin position="146"/>
        <end position="557"/>
    </location>
</feature>
<dbReference type="SUPFAM" id="SSF56801">
    <property type="entry name" value="Acetyl-CoA synthetase-like"/>
    <property type="match status" value="1"/>
</dbReference>